<gene>
    <name evidence="1" type="ORF">ACFQ21_20505</name>
</gene>
<dbReference type="RefSeq" id="WP_377581946.1">
    <property type="nucleotide sequence ID" value="NZ_JBHTKA010000007.1"/>
</dbReference>
<protein>
    <submittedName>
        <fullName evidence="1">DUF3108 domain-containing protein</fullName>
    </submittedName>
</protein>
<organism evidence="1 2">
    <name type="scientific">Ohtaekwangia kribbensis</name>
    <dbReference type="NCBI Taxonomy" id="688913"/>
    <lineage>
        <taxon>Bacteria</taxon>
        <taxon>Pseudomonadati</taxon>
        <taxon>Bacteroidota</taxon>
        <taxon>Cytophagia</taxon>
        <taxon>Cytophagales</taxon>
        <taxon>Fulvivirgaceae</taxon>
        <taxon>Ohtaekwangia</taxon>
    </lineage>
</organism>
<comment type="caution">
    <text evidence="1">The sequence shown here is derived from an EMBL/GenBank/DDBJ whole genome shotgun (WGS) entry which is preliminary data.</text>
</comment>
<sequence>MKKLAFGFFLISVLSGFVGEKSDGYLSVRNESFSRGEVIKFKMTYGIFTVGKGSATIAPTYYKMNDRHCFKVDVEGKTVGMVNWVTDVDDKWGAYIDTAALVPHQFYRRIREGRYKKDEWTNFDHTNKKIEVKTLDNKTGKFKEPKFYEAPSHVRDMVGGFLYLRVMDFSKLKIKDTVTIAGFFEDEFYKLKIIYHGKQTIKIKAGKVRALVFKPVMPDNKLFDGENSITAWFSDDKNRIPLKIDAKMFIGSAGVELTEYSGLKNPLNIVK</sequence>
<name>A0ABW3K7R4_9BACT</name>
<keyword evidence="2" id="KW-1185">Reference proteome</keyword>
<reference evidence="2" key="1">
    <citation type="journal article" date="2019" name="Int. J. Syst. Evol. Microbiol.">
        <title>The Global Catalogue of Microorganisms (GCM) 10K type strain sequencing project: providing services to taxonomists for standard genome sequencing and annotation.</title>
        <authorList>
            <consortium name="The Broad Institute Genomics Platform"/>
            <consortium name="The Broad Institute Genome Sequencing Center for Infectious Disease"/>
            <person name="Wu L."/>
            <person name="Ma J."/>
        </authorList>
    </citation>
    <scope>NUCLEOTIDE SEQUENCE [LARGE SCALE GENOMIC DNA]</scope>
    <source>
        <strain evidence="2">CCUG 58938</strain>
    </source>
</reference>
<evidence type="ECO:0000313" key="1">
    <source>
        <dbReference type="EMBL" id="MFD1001724.1"/>
    </source>
</evidence>
<dbReference type="Proteomes" id="UP001597112">
    <property type="component" value="Unassembled WGS sequence"/>
</dbReference>
<accession>A0ABW3K7R4</accession>
<dbReference type="EMBL" id="JBHTKA010000007">
    <property type="protein sequence ID" value="MFD1001724.1"/>
    <property type="molecule type" value="Genomic_DNA"/>
</dbReference>
<proteinExistence type="predicted"/>
<dbReference type="InterPro" id="IPR021457">
    <property type="entry name" value="DUF3108"/>
</dbReference>
<dbReference type="Pfam" id="PF11306">
    <property type="entry name" value="DUF3108"/>
    <property type="match status" value="1"/>
</dbReference>
<evidence type="ECO:0000313" key="2">
    <source>
        <dbReference type="Proteomes" id="UP001597112"/>
    </source>
</evidence>